<dbReference type="PROSITE" id="PS00028">
    <property type="entry name" value="ZINC_FINGER_C2H2_1"/>
    <property type="match status" value="5"/>
</dbReference>
<protein>
    <recommendedName>
        <fullName evidence="11">C2H2-type domain-containing protein</fullName>
    </recommendedName>
</protein>
<dbReference type="Gene3D" id="3.30.160.60">
    <property type="entry name" value="Classic Zinc Finger"/>
    <property type="match status" value="4"/>
</dbReference>
<dbReference type="SMART" id="SM00355">
    <property type="entry name" value="ZnF_C2H2"/>
    <property type="match status" value="7"/>
</dbReference>
<dbReference type="EMBL" id="AJWK01018367">
    <property type="status" value="NOT_ANNOTATED_CDS"/>
    <property type="molecule type" value="Genomic_DNA"/>
</dbReference>
<dbReference type="Pfam" id="PF00096">
    <property type="entry name" value="zf-C2H2"/>
    <property type="match status" value="2"/>
</dbReference>
<feature type="domain" description="C2H2-type" evidence="11">
    <location>
        <begin position="314"/>
        <end position="341"/>
    </location>
</feature>
<dbReference type="SUPFAM" id="SSF57667">
    <property type="entry name" value="beta-beta-alpha zinc fingers"/>
    <property type="match status" value="4"/>
</dbReference>
<organism evidence="12 13">
    <name type="scientific">Lutzomyia longipalpis</name>
    <name type="common">Sand fly</name>
    <dbReference type="NCBI Taxonomy" id="7200"/>
    <lineage>
        <taxon>Eukaryota</taxon>
        <taxon>Metazoa</taxon>
        <taxon>Ecdysozoa</taxon>
        <taxon>Arthropoda</taxon>
        <taxon>Hexapoda</taxon>
        <taxon>Insecta</taxon>
        <taxon>Pterygota</taxon>
        <taxon>Neoptera</taxon>
        <taxon>Endopterygota</taxon>
        <taxon>Diptera</taxon>
        <taxon>Nematocera</taxon>
        <taxon>Psychodoidea</taxon>
        <taxon>Psychodidae</taxon>
        <taxon>Lutzomyia</taxon>
        <taxon>Lutzomyia</taxon>
    </lineage>
</organism>
<dbReference type="AlphaFoldDB" id="A0A1B0CM86"/>
<evidence type="ECO:0000256" key="5">
    <source>
        <dbReference type="ARBA" id="ARBA00022833"/>
    </source>
</evidence>
<evidence type="ECO:0000313" key="12">
    <source>
        <dbReference type="EnsemblMetazoa" id="LLOJ005774-PA"/>
    </source>
</evidence>
<evidence type="ECO:0000313" key="13">
    <source>
        <dbReference type="Proteomes" id="UP000092461"/>
    </source>
</evidence>
<dbReference type="PROSITE" id="PS50157">
    <property type="entry name" value="ZINC_FINGER_C2H2_2"/>
    <property type="match status" value="5"/>
</dbReference>
<keyword evidence="5" id="KW-0862">Zinc</keyword>
<dbReference type="GO" id="GO:0008270">
    <property type="term" value="F:zinc ion binding"/>
    <property type="evidence" value="ECO:0007669"/>
    <property type="project" value="UniProtKB-KW"/>
</dbReference>
<dbReference type="InterPro" id="IPR036236">
    <property type="entry name" value="Znf_C2H2_sf"/>
</dbReference>
<evidence type="ECO:0000256" key="7">
    <source>
        <dbReference type="ARBA" id="ARBA00023163"/>
    </source>
</evidence>
<comment type="subcellular location">
    <subcellularLocation>
        <location evidence="1">Nucleus</location>
    </subcellularLocation>
</comment>
<feature type="region of interest" description="Disordered" evidence="10">
    <location>
        <begin position="52"/>
        <end position="96"/>
    </location>
</feature>
<evidence type="ECO:0000256" key="10">
    <source>
        <dbReference type="SAM" id="MobiDB-lite"/>
    </source>
</evidence>
<dbReference type="Pfam" id="PF13912">
    <property type="entry name" value="zf-C2H2_6"/>
    <property type="match status" value="1"/>
</dbReference>
<feature type="domain" description="C2H2-type" evidence="11">
    <location>
        <begin position="340"/>
        <end position="362"/>
    </location>
</feature>
<dbReference type="PANTHER" id="PTHR47772">
    <property type="entry name" value="ZINC FINGER PROTEIN 200"/>
    <property type="match status" value="1"/>
</dbReference>
<evidence type="ECO:0000256" key="8">
    <source>
        <dbReference type="ARBA" id="ARBA00023242"/>
    </source>
</evidence>
<sequence length="463" mass="53375">MSAHDEDPLVEAVEDVEEEMYECSSCQMHFTSVMEHVRRFHNGQNVVIEMDDEAGGETTTKKEAPEEEAEVEVEQLDEEESTQQEEAETADPDPPSVYLIEYLSGNTPAKETKIKSSKTVVEQKPAKSRMTLKTRVMKTPKFWQTPPDSRKLPTCDNPDPIANEDVSEGIEVLHKCNECSTVFPNNKSLRLHMKMHKPIHQRTIEEAMQSDLRGVREADANEEKATFYCSTCKKEYDETFMEVHMRMHSQEPSFHCGICNKKFDNEESFTMHSNAHQERTTYVKEIRKKDTPRPFKAQAVYNHHLKTHSDERNYKCPFCPKTFKTAVQLSGHKNSHTKPFSCTECNRPFASLYAVRTHMEMHRRPCNGLRYKCDICGATYARNSSVKDHIKEAHNMDPLVDEGELFTEIDRSTGEQVEQEEEEPKATRTRNVAKTSKDEVQLHEETITMDDDEVLVAEAEWIN</sequence>
<dbReference type="VEuPathDB" id="VectorBase:LLOJ005774"/>
<feature type="domain" description="C2H2-type" evidence="11">
    <location>
        <begin position="371"/>
        <end position="399"/>
    </location>
</feature>
<dbReference type="InterPro" id="IPR050636">
    <property type="entry name" value="C2H2-ZF_domain-containing"/>
</dbReference>
<evidence type="ECO:0000259" key="11">
    <source>
        <dbReference type="PROSITE" id="PS50157"/>
    </source>
</evidence>
<keyword evidence="7" id="KW-0804">Transcription</keyword>
<dbReference type="Proteomes" id="UP000092461">
    <property type="component" value="Unassembled WGS sequence"/>
</dbReference>
<keyword evidence="4 9" id="KW-0863">Zinc-finger</keyword>
<dbReference type="InterPro" id="IPR013087">
    <property type="entry name" value="Znf_C2H2_type"/>
</dbReference>
<keyword evidence="8" id="KW-0539">Nucleus</keyword>
<keyword evidence="13" id="KW-1185">Reference proteome</keyword>
<name>A0A1B0CM86_LUTLO</name>
<evidence type="ECO:0000256" key="6">
    <source>
        <dbReference type="ARBA" id="ARBA00023015"/>
    </source>
</evidence>
<feature type="compositionally biased region" description="Acidic residues" evidence="10">
    <location>
        <begin position="65"/>
        <end position="91"/>
    </location>
</feature>
<dbReference type="EnsemblMetazoa" id="LLOJ005774-RA">
    <property type="protein sequence ID" value="LLOJ005774-PA"/>
    <property type="gene ID" value="LLOJ005774"/>
</dbReference>
<keyword evidence="3" id="KW-0677">Repeat</keyword>
<feature type="domain" description="C2H2-type" evidence="11">
    <location>
        <begin position="174"/>
        <end position="196"/>
    </location>
</feature>
<evidence type="ECO:0000256" key="9">
    <source>
        <dbReference type="PROSITE-ProRule" id="PRU00042"/>
    </source>
</evidence>
<accession>A0A1B0CM86</accession>
<dbReference type="Pfam" id="PF13894">
    <property type="entry name" value="zf-C2H2_4"/>
    <property type="match status" value="1"/>
</dbReference>
<dbReference type="VEuPathDB" id="VectorBase:LLONM1_006267"/>
<feature type="region of interest" description="Disordered" evidence="10">
    <location>
        <begin position="412"/>
        <end position="440"/>
    </location>
</feature>
<evidence type="ECO:0000256" key="4">
    <source>
        <dbReference type="ARBA" id="ARBA00022771"/>
    </source>
</evidence>
<evidence type="ECO:0000256" key="2">
    <source>
        <dbReference type="ARBA" id="ARBA00022723"/>
    </source>
</evidence>
<keyword evidence="2" id="KW-0479">Metal-binding</keyword>
<dbReference type="PANTHER" id="PTHR47772:SF13">
    <property type="entry name" value="GASTRULA ZINC FINGER PROTEIN XLCGF49.1-LIKE-RELATED"/>
    <property type="match status" value="1"/>
</dbReference>
<evidence type="ECO:0000256" key="1">
    <source>
        <dbReference type="ARBA" id="ARBA00004123"/>
    </source>
</evidence>
<evidence type="ECO:0000256" key="3">
    <source>
        <dbReference type="ARBA" id="ARBA00022737"/>
    </source>
</evidence>
<proteinExistence type="predicted"/>
<feature type="domain" description="C2H2-type" evidence="11">
    <location>
        <begin position="254"/>
        <end position="281"/>
    </location>
</feature>
<dbReference type="GO" id="GO:0005634">
    <property type="term" value="C:nucleus"/>
    <property type="evidence" value="ECO:0007669"/>
    <property type="project" value="UniProtKB-SubCell"/>
</dbReference>
<dbReference type="EMBL" id="AJWK01018369">
    <property type="status" value="NOT_ANNOTATED_CDS"/>
    <property type="molecule type" value="Genomic_DNA"/>
</dbReference>
<reference evidence="12" key="1">
    <citation type="submission" date="2020-05" db="UniProtKB">
        <authorList>
            <consortium name="EnsemblMetazoa"/>
        </authorList>
    </citation>
    <scope>IDENTIFICATION</scope>
    <source>
        <strain evidence="12">Jacobina</strain>
    </source>
</reference>
<dbReference type="EMBL" id="AJWK01018368">
    <property type="status" value="NOT_ANNOTATED_CDS"/>
    <property type="molecule type" value="Genomic_DNA"/>
</dbReference>
<keyword evidence="6" id="KW-0805">Transcription regulation</keyword>